<sequence length="48" mass="5631">KQELEKKLKSIIEFNSEINDLNNKLHDEIKILFQEKKGGLTYPESSIK</sequence>
<reference evidence="1 2" key="1">
    <citation type="submission" date="2021-06" db="EMBL/GenBank/DDBJ databases">
        <authorList>
            <person name="Kallberg Y."/>
            <person name="Tangrot J."/>
            <person name="Rosling A."/>
        </authorList>
    </citation>
    <scope>NUCLEOTIDE SEQUENCE [LARGE SCALE GENOMIC DNA]</scope>
    <source>
        <strain evidence="1 2">120-4 pot B 10/14</strain>
    </source>
</reference>
<gene>
    <name evidence="1" type="ORF">GMARGA_LOCUS37822</name>
</gene>
<comment type="caution">
    <text evidence="1">The sequence shown here is derived from an EMBL/GenBank/DDBJ whole genome shotgun (WGS) entry which is preliminary data.</text>
</comment>
<feature type="non-terminal residue" evidence="1">
    <location>
        <position position="48"/>
    </location>
</feature>
<feature type="non-terminal residue" evidence="1">
    <location>
        <position position="1"/>
    </location>
</feature>
<evidence type="ECO:0000313" key="1">
    <source>
        <dbReference type="EMBL" id="CAG8845770.1"/>
    </source>
</evidence>
<protein>
    <submittedName>
        <fullName evidence="1">6771_t:CDS:1</fullName>
    </submittedName>
</protein>
<organism evidence="1 2">
    <name type="scientific">Gigaspora margarita</name>
    <dbReference type="NCBI Taxonomy" id="4874"/>
    <lineage>
        <taxon>Eukaryota</taxon>
        <taxon>Fungi</taxon>
        <taxon>Fungi incertae sedis</taxon>
        <taxon>Mucoromycota</taxon>
        <taxon>Glomeromycotina</taxon>
        <taxon>Glomeromycetes</taxon>
        <taxon>Diversisporales</taxon>
        <taxon>Gigasporaceae</taxon>
        <taxon>Gigaspora</taxon>
    </lineage>
</organism>
<accession>A0ABN7X1I2</accession>
<name>A0ABN7X1I2_GIGMA</name>
<proteinExistence type="predicted"/>
<evidence type="ECO:0000313" key="2">
    <source>
        <dbReference type="Proteomes" id="UP000789901"/>
    </source>
</evidence>
<dbReference type="EMBL" id="CAJVQB010080843">
    <property type="protein sequence ID" value="CAG8845770.1"/>
    <property type="molecule type" value="Genomic_DNA"/>
</dbReference>
<keyword evidence="2" id="KW-1185">Reference proteome</keyword>
<dbReference type="Proteomes" id="UP000789901">
    <property type="component" value="Unassembled WGS sequence"/>
</dbReference>